<dbReference type="InterPro" id="IPR027417">
    <property type="entry name" value="P-loop_NTPase"/>
</dbReference>
<sequence length="38" mass="4122">MRLTNIEITNFQGIRHAALPVTESLLLVSGPNGQGPYL</sequence>
<evidence type="ECO:0000313" key="2">
    <source>
        <dbReference type="Proteomes" id="UP000549250"/>
    </source>
</evidence>
<protein>
    <submittedName>
        <fullName evidence="1">Putative ATP-binding protein involved in virulence</fullName>
    </submittedName>
</protein>
<keyword evidence="2" id="KW-1185">Reference proteome</keyword>
<proteinExistence type="predicted"/>
<dbReference type="AlphaFoldDB" id="A0A839T5I5"/>
<comment type="caution">
    <text evidence="1">The sequence shown here is derived from an EMBL/GenBank/DDBJ whole genome shotgun (WGS) entry which is preliminary data.</text>
</comment>
<evidence type="ECO:0000313" key="1">
    <source>
        <dbReference type="EMBL" id="MBB3103746.1"/>
    </source>
</evidence>
<name>A0A839T5I5_AZOMA</name>
<dbReference type="GO" id="GO:0005524">
    <property type="term" value="F:ATP binding"/>
    <property type="evidence" value="ECO:0007669"/>
    <property type="project" value="UniProtKB-KW"/>
</dbReference>
<dbReference type="Proteomes" id="UP000549250">
    <property type="component" value="Unassembled WGS sequence"/>
</dbReference>
<gene>
    <name evidence="1" type="ORF">FHR87_002143</name>
</gene>
<dbReference type="EMBL" id="JACHXI010000009">
    <property type="protein sequence ID" value="MBB3103746.1"/>
    <property type="molecule type" value="Genomic_DNA"/>
</dbReference>
<accession>A0A839T5I5</accession>
<dbReference type="Gene3D" id="3.40.50.300">
    <property type="entry name" value="P-loop containing nucleotide triphosphate hydrolases"/>
    <property type="match status" value="1"/>
</dbReference>
<organism evidence="1 2">
    <name type="scientific">Azomonas macrocytogenes</name>
    <name type="common">Azotobacter macrocytogenes</name>
    <dbReference type="NCBI Taxonomy" id="69962"/>
    <lineage>
        <taxon>Bacteria</taxon>
        <taxon>Pseudomonadati</taxon>
        <taxon>Pseudomonadota</taxon>
        <taxon>Gammaproteobacteria</taxon>
        <taxon>Pseudomonadales</taxon>
        <taxon>Pseudomonadaceae</taxon>
        <taxon>Azomonas</taxon>
    </lineage>
</organism>
<keyword evidence="1" id="KW-0067">ATP-binding</keyword>
<reference evidence="1 2" key="1">
    <citation type="submission" date="2020-08" db="EMBL/GenBank/DDBJ databases">
        <title>Genomic Encyclopedia of Type Strains, Phase III (KMG-III): the genomes of soil and plant-associated and newly described type strains.</title>
        <authorList>
            <person name="Whitman W."/>
        </authorList>
    </citation>
    <scope>NUCLEOTIDE SEQUENCE [LARGE SCALE GENOMIC DNA]</scope>
    <source>
        <strain evidence="1 2">CECT 4462</strain>
    </source>
</reference>
<keyword evidence="1" id="KW-0547">Nucleotide-binding</keyword>